<dbReference type="InterPro" id="IPR033053">
    <property type="entry name" value="Hir3/CABIN1"/>
</dbReference>
<comment type="function">
    <text evidence="1">Has a role in a nucleosome assembly pathway that is required for the integrity of heterochromatin and proper chromosome segregation.</text>
</comment>
<evidence type="ECO:0000256" key="1">
    <source>
        <dbReference type="ARBA" id="ARBA00002687"/>
    </source>
</evidence>
<gene>
    <name evidence="7" type="ORF">B0A50_01257</name>
</gene>
<feature type="region of interest" description="Disordered" evidence="6">
    <location>
        <begin position="360"/>
        <end position="434"/>
    </location>
</feature>
<dbReference type="GO" id="GO:0005634">
    <property type="term" value="C:nucleus"/>
    <property type="evidence" value="ECO:0007669"/>
    <property type="project" value="UniProtKB-SubCell"/>
</dbReference>
<evidence type="ECO:0000256" key="4">
    <source>
        <dbReference type="ARBA" id="ARBA00014848"/>
    </source>
</evidence>
<dbReference type="GO" id="GO:0006325">
    <property type="term" value="P:chromatin organization"/>
    <property type="evidence" value="ECO:0007669"/>
    <property type="project" value="InterPro"/>
</dbReference>
<feature type="compositionally biased region" description="Polar residues" evidence="6">
    <location>
        <begin position="1739"/>
        <end position="1749"/>
    </location>
</feature>
<keyword evidence="8" id="KW-1185">Reference proteome</keyword>
<sequence length="1886" mass="212378">MSSWKALNIESDDESDIEVDDTKELQIEEALKLYQSAVKFHAEGPVSFDKAAVAYQELFESEIFKYPESQSELRRIELYGPLFDENALWTDSLEVGTGPTVASGLDAGPSTLPQILHLSHKNYAQFKLEYLTVRSNSLSATLSHILAEASSALDHFVQALDKDDTDLDLWRRTAAVGSILDSKRVARFCLEAVLEDDEEGLTVVLSLPGLEEALASEQLRELVAQLDDRLSMLQSPLCTGSRRLLSKMLKQRLDAYPEVMERERHLLELEYMPGRQAKQPKRVVLKAPTTWAELGDSLLRQRMDEQHGSDMIAPASAISFDPSSIARLVSKSTKSPTEAVAFKPKVTEPSEALRMPTTIAQQFPGIDDGKPTTQPRIASADTSRSSVETSTITLPSRKRDNDAAGLQDGNDEGRTKSKRLRARDSTTADSGDSRQALIDANTRWEYEQQLNEFQAADDWMFETVGNLFEKVGIVGLQRAKSVRQEVNSLPDEPNSVNGDNVDKLHTAKTDIFTFLGNFNDRIAQAFTKQQGESLDMSQGSTSAGLTASFGSGSPSKVVAKAPQMPDVGLQGLLEHVNDTWSLTEDVTYTWVLALLLPDKTTMSASTYTLYQWPEDLKTMVVRTVVNFDHDICQRISEQLLVKHDAEEMGFVAGLTETIFELHLDIYTLIRQPNSGVDVETIQAQDIRLRRWAELAREAMHFRSIAVGAPSLEDELNMRFLWATTFSIAASDVGQDYVLECMNELRAVFAAAGNPVIRLQNNAVMPELSLAALDREISRLTTKDFFLKVTSQDVSNPIDVIEGLEPLLIALSHDDAALSDDDEAMEQPCENRGTTGVPPELVRFLQDSDISVRLPLWQRLRDAYSAIDHIPMVVFCYFRMMAMVLEHVKIPSTNTLPLSGRQVLVLKSLRMLHDMTMNVLTIIQNRDNALEFVDEAGLRSAVVCFGDILQLLQVFNVHEDSMRVGQTQQPLAANGLPLDSFKKMTRMLHDFQIYIWIVLYHLLQEAIYQNTDLYPTLVEDKFDFLRCVHRNLGIRGICGESNRIFVRLLKDEFVNMTHVEGYDSEHSQVLHDLYGLNCFLNPSYELMDHHCTHDAFIDRGAAMQAVDLLLSQASKLPIRELIKHPLEKTIERVHGVVPRKKPTESILRNRDVYRNYLRSPLNPLDMFDCLQGYGNELSVSPIPKEDAMLAAKGWHFLMGHISLTKFRAQKRTGPTATEDVDIAIAFFMQDLDDTMDKWETWFRLAQAYDTKIEESVVWSAEKLNNSMQDVVQLQRASIHCYIMATALAFRSADLHFETSEKMSELYSDFAMRLYSSSREPFDMLPFGVDDLEKFLSMRDGVVKCKLFAPLRLYVSWKLSRVLFRRALEGRPKSWTLHYMLGKCLWKMHSAPHDLRRRNRPPSASEVLQAFIRAIELLPDKRDSKEKREPILEPHYKLVVIVHKLVSRGELSLEQAREALNNTPYARTATYAQDKDEWVPHVLAVLKSLRAADKANWHHRMIARAAHIIYEDSDPRAVDEPSSGHLGAIGAKHELTQQMFTKTMVLQVWRPECERAGRHFVYTARYTRFFTQILEQLKDRSNLEALARRVRRRPHDVFEHGLVWQDICNAYLRLLRAYAQLPEGLETSTFSNIVHEDFLMRKEPLEKWMQAQDTGTSAALDVLREVHELKKVNQGLMKPGPIDDLIGDAYANLFNAVGKQLLEDETKRKQEAALKSPPRHPSMSLTHLMNLDGAHGESAAPSLTSNATPAQTDVPLRKKTGVGRREIRACAETCAQKAIAVSAAKSNAASGTRVQVVIETSAPGSIQDSADDESELSELEEEDDEDGEGGDDVPIKPMFPGLAPVEESSASSPNEEPAEEEQQADDEDVDVEGAQKPLRDIEESQGQP</sequence>
<dbReference type="PANTHER" id="PTHR15502:SF7">
    <property type="entry name" value="CALCINEURIN-BINDING PROTEIN CABIN-1"/>
    <property type="match status" value="1"/>
</dbReference>
<evidence type="ECO:0000256" key="3">
    <source>
        <dbReference type="ARBA" id="ARBA00007335"/>
    </source>
</evidence>
<evidence type="ECO:0000256" key="5">
    <source>
        <dbReference type="ARBA" id="ARBA00023242"/>
    </source>
</evidence>
<comment type="caution">
    <text evidence="7">The sequence shown here is derived from an EMBL/GenBank/DDBJ whole genome shotgun (WGS) entry which is preliminary data.</text>
</comment>
<feature type="region of interest" description="Disordered" evidence="6">
    <location>
        <begin position="1798"/>
        <end position="1886"/>
    </location>
</feature>
<dbReference type="GO" id="GO:0031491">
    <property type="term" value="F:nucleosome binding"/>
    <property type="evidence" value="ECO:0007669"/>
    <property type="project" value="TreeGrafter"/>
</dbReference>
<feature type="region of interest" description="Disordered" evidence="6">
    <location>
        <begin position="1731"/>
        <end position="1754"/>
    </location>
</feature>
<feature type="compositionally biased region" description="Polar residues" evidence="6">
    <location>
        <begin position="371"/>
        <end position="394"/>
    </location>
</feature>
<dbReference type="OrthoDB" id="77564at2759"/>
<evidence type="ECO:0000313" key="8">
    <source>
        <dbReference type="Proteomes" id="UP000308549"/>
    </source>
</evidence>
<comment type="similarity">
    <text evidence="3">Belongs to the HIR3 family.</text>
</comment>
<proteinExistence type="inferred from homology"/>
<organism evidence="7 8">
    <name type="scientific">Salinomyces thailandicus</name>
    <dbReference type="NCBI Taxonomy" id="706561"/>
    <lineage>
        <taxon>Eukaryota</taxon>
        <taxon>Fungi</taxon>
        <taxon>Dikarya</taxon>
        <taxon>Ascomycota</taxon>
        <taxon>Pezizomycotina</taxon>
        <taxon>Dothideomycetes</taxon>
        <taxon>Dothideomycetidae</taxon>
        <taxon>Mycosphaerellales</taxon>
        <taxon>Teratosphaeriaceae</taxon>
        <taxon>Salinomyces</taxon>
    </lineage>
</organism>
<feature type="compositionally biased region" description="Acidic residues" evidence="6">
    <location>
        <begin position="1854"/>
        <end position="1869"/>
    </location>
</feature>
<name>A0A4U0U9I2_9PEZI</name>
<feature type="compositionally biased region" description="Low complexity" evidence="6">
    <location>
        <begin position="1841"/>
        <end position="1853"/>
    </location>
</feature>
<dbReference type="GO" id="GO:0000417">
    <property type="term" value="C:HIR complex"/>
    <property type="evidence" value="ECO:0007669"/>
    <property type="project" value="TreeGrafter"/>
</dbReference>
<reference evidence="7 8" key="1">
    <citation type="submission" date="2017-03" db="EMBL/GenBank/DDBJ databases">
        <title>Genomes of endolithic fungi from Antarctica.</title>
        <authorList>
            <person name="Coleine C."/>
            <person name="Masonjones S."/>
            <person name="Stajich J.E."/>
        </authorList>
    </citation>
    <scope>NUCLEOTIDE SEQUENCE [LARGE SCALE GENOMIC DNA]</scope>
    <source>
        <strain evidence="7 8">CCFEE 6315</strain>
    </source>
</reference>
<keyword evidence="5" id="KW-0539">Nucleus</keyword>
<evidence type="ECO:0000256" key="2">
    <source>
        <dbReference type="ARBA" id="ARBA00004123"/>
    </source>
</evidence>
<evidence type="ECO:0000256" key="6">
    <source>
        <dbReference type="SAM" id="MobiDB-lite"/>
    </source>
</evidence>
<comment type="subcellular location">
    <subcellularLocation>
        <location evidence="2">Nucleus</location>
    </subcellularLocation>
</comment>
<dbReference type="Proteomes" id="UP000308549">
    <property type="component" value="Unassembled WGS sequence"/>
</dbReference>
<dbReference type="EMBL" id="NAJL01000006">
    <property type="protein sequence ID" value="TKA32011.1"/>
    <property type="molecule type" value="Genomic_DNA"/>
</dbReference>
<feature type="compositionally biased region" description="Acidic residues" evidence="6">
    <location>
        <begin position="1807"/>
        <end position="1829"/>
    </location>
</feature>
<accession>A0A4U0U9I2</accession>
<dbReference type="PANTHER" id="PTHR15502">
    <property type="entry name" value="CALCINEURIN-BINDING PROTEIN CABIN 1-RELATED"/>
    <property type="match status" value="1"/>
</dbReference>
<evidence type="ECO:0000313" key="7">
    <source>
        <dbReference type="EMBL" id="TKA32011.1"/>
    </source>
</evidence>
<protein>
    <recommendedName>
        <fullName evidence="4">Histone transcription regulator 3 homolog</fullName>
    </recommendedName>
</protein>